<keyword evidence="1" id="KW-0732">Signal</keyword>
<feature type="chain" id="PRO_5042134927" evidence="1">
    <location>
        <begin position="19"/>
        <end position="278"/>
    </location>
</feature>
<protein>
    <submittedName>
        <fullName evidence="2">Uncharacterized protein</fullName>
    </submittedName>
</protein>
<comment type="caution">
    <text evidence="2">The sequence shown here is derived from an EMBL/GenBank/DDBJ whole genome shotgun (WGS) entry which is preliminary data.</text>
</comment>
<feature type="signal peptide" evidence="1">
    <location>
        <begin position="1"/>
        <end position="18"/>
    </location>
</feature>
<evidence type="ECO:0000256" key="1">
    <source>
        <dbReference type="SAM" id="SignalP"/>
    </source>
</evidence>
<evidence type="ECO:0000313" key="3">
    <source>
        <dbReference type="Proteomes" id="UP001295684"/>
    </source>
</evidence>
<keyword evidence="3" id="KW-1185">Reference proteome</keyword>
<gene>
    <name evidence="2" type="ORF">ECRASSUSDP1_LOCUS7065</name>
</gene>
<name>A0AAD1UFN1_EUPCR</name>
<sequence>MKIASGIVLCLALAMSSAFKIRQGNIAADIGAGVAAANQAITDSEEFFNDAVHGAQATMENFAGQAVNGAGALAGMMAGGAPAGGAPAGGAPADGARLQQTAADAANVATADASTLATDATTVATDAANVAADIGSQWVNTATNFLGGLAGTNGGARLQQGNLANDINALNQAALGALHDTNQAFDDALDQSEMIANNVISTSEQAFGANGATVANPDRLQQDAQTVAEDATDVADDVAEATNDGIQATDDLTQQGIRAFYRWFANNNGGERRLQRLH</sequence>
<dbReference type="EMBL" id="CAMPGE010006871">
    <property type="protein sequence ID" value="CAI2365777.1"/>
    <property type="molecule type" value="Genomic_DNA"/>
</dbReference>
<accession>A0AAD1UFN1</accession>
<dbReference type="Proteomes" id="UP001295684">
    <property type="component" value="Unassembled WGS sequence"/>
</dbReference>
<proteinExistence type="predicted"/>
<organism evidence="2 3">
    <name type="scientific">Euplotes crassus</name>
    <dbReference type="NCBI Taxonomy" id="5936"/>
    <lineage>
        <taxon>Eukaryota</taxon>
        <taxon>Sar</taxon>
        <taxon>Alveolata</taxon>
        <taxon>Ciliophora</taxon>
        <taxon>Intramacronucleata</taxon>
        <taxon>Spirotrichea</taxon>
        <taxon>Hypotrichia</taxon>
        <taxon>Euplotida</taxon>
        <taxon>Euplotidae</taxon>
        <taxon>Moneuplotes</taxon>
    </lineage>
</organism>
<evidence type="ECO:0000313" key="2">
    <source>
        <dbReference type="EMBL" id="CAI2365777.1"/>
    </source>
</evidence>
<dbReference type="AlphaFoldDB" id="A0AAD1UFN1"/>
<reference evidence="2" key="1">
    <citation type="submission" date="2023-07" db="EMBL/GenBank/DDBJ databases">
        <authorList>
            <consortium name="AG Swart"/>
            <person name="Singh M."/>
            <person name="Singh A."/>
            <person name="Seah K."/>
            <person name="Emmerich C."/>
        </authorList>
    </citation>
    <scope>NUCLEOTIDE SEQUENCE</scope>
    <source>
        <strain evidence="2">DP1</strain>
    </source>
</reference>